<feature type="compositionally biased region" description="Basic and acidic residues" evidence="8">
    <location>
        <begin position="317"/>
        <end position="328"/>
    </location>
</feature>
<dbReference type="SUPFAM" id="SSF50630">
    <property type="entry name" value="Acid proteases"/>
    <property type="match status" value="1"/>
</dbReference>
<sequence>MEPNQYSATSVPQSAMGERPPQSLYHMSMSPMVAGSHFAAAATTAGLAAANVQQIPVCLSPAPVSALQYNTPMYLRSVAQLPMSLPQPIWDSLASPVPLTAPYTLGAHHPRGSFPSPYPMPQQQWHPLSHMQAQPQWHQAQYAQLQAQSQQLQQLAHQLHQQQLQQIPPPVHQSTQPHAALQHLQEPTTTTSAMTTFHDQDGATPLQQLVNHMTRGAQRVDDARPAGCDPAPFNPQGIAAEDAASSADPQDDPAPLQDRARRRSRRTSAGPATHRRNLPAHLHPERSTGDTTDTGQSSSGDISSCRETRVRSYRRRKEADRRATEQSRSETAALLTALKDLTALKEILELGPADPGKSPAVDPPPQGVGPSDEQETELGTTSTANGTSIRSLREAAAQQALMGETAKEVRIQTTLAIPLDHPQDPLRILDQQLPLENEGGPLVLTSEVRRRPEVTGDSLIYRIMHNLGAPLTTYARLGGRLHHVPRPLNTTCEETWALVVDQEAMDKPVNEGSHHSAGGDLNRALTAGADQHGLGNIHLSLPAPEAPATQTPVPHAPSSQRFAGPTWKSTFPRPPLNPRAQPFAPGVMPIPAGVNLTASADEIRQEHKTKEMVLKLVKGVPKFPKTAADSKSADKDGLLAQLEQYSNLVRKIFQEAIVVEALCTPSCTPSVSDYQASTSSVLWSLKEHTLQDQQKLFLDRAAGIFESDTTWHQRYTDLELFFSDLAVCSFTQGYLENVHGEAIALRHAASESAAEYFSRLETRMASVNFLSGRVPHCVSMSNADMLSTYRRGLKYATKVMRRLRGINLDVSKPDAWEKKAEADNIPGTHRALLKIREIAEEVENDMEAEAARKRSSERPSQRPAYVSTSPNPRGSFFRRTPANSRPTVAMLEGASSTRQLAAAAVPPPPPGLAPPNRPPRVRKCFACGSTERLVGNCTDEAKLREWKANAPARLANSPAFVAAVIWAIEQGDQAGDLDAPEEISEEILALVGSDDNQSLQTLAALANIELLEEEETLPSEEVWSNAAETLPQREVRSDIAETLPQGEVRSANAETLPPEEVWSPTTETLPLGEVWSNDLTSMSEEEEDPPSGRRNGDPWGNRPIPKHVAFHQGSRRRAAPKPGDSILTSHPLQDEEIEYAHTQARIQGRRDPRKITFVAPRSPSPREPSAVDDWRYQDNLSGSSARLTAWKWKARPHSRPVETALRQIRVAMRKSPEAARAAADKIQARAASSHGQSARAPKRYHQRAAELMRGIQQARDAEERHKGHQRIAFRHLSKCFPPPPTPLEQLERHSAWKELTPKEQAEAVNTLDEGWIEKGKKRAAARKMDRERALLQRAAHLSALDTEVGTIPGSGGGVSIPDAWCSLYRVRQFRARERGQSPLSLPPLTERDLEGYSASNEGEEEEHGPNQSEPDDPSHPSLEDFGFTIDEEAPQDDCTVRETTPTIISAENTIPSGSASAGSDLASARAYLSSDGVMHASATDSGTSHVSETSSGTTHVSATGSDTTHVSPTPDGAPVDGMLTSCVEEVLSHPLSNEVPVSLKCESVLTDGGIQWRPNLRGTLAVAHDSEGPLLMVFYATLRGQTVKVLVDSGASDNFISERSVLRCGLKQQAGTEMRVTLADGSMKITGATTYAKFSTNTTTGTYTENALALRVLPLGIHVDVILGGKWLRSHSPITLDYEEYGSVSFQRKSRSGEKESAFAAKAVDGAEPSGDNQDAVGELRLVIDYRQLNRQTIKDKCPLPDIQMMFDEMQGAKFFSSFDAVDGFWQVPMAPGDVEKTAFTTQMGSYEWLVMPQGLQNSPSHYQRRMQRALGHLPFVRIFIDDIVVFSNTVEEHYDHVRQLLLICREKGVFLKRSKCQLLKSSLRFLGHTISAGGCRPQHDKVAPVRERHYGERHPRQTDASGVASGGVLMQDQGDGKGLKVIAYESRQFTAA</sequence>
<dbReference type="FunFam" id="3.10.10.10:FF:000007">
    <property type="entry name" value="Retrovirus-related Pol polyprotein from transposon 17.6-like Protein"/>
    <property type="match status" value="1"/>
</dbReference>
<keyword evidence="3" id="KW-0548">Nucleotidyltransferase</keyword>
<keyword evidence="2" id="KW-0808">Transferase</keyword>
<dbReference type="EMBL" id="LGRX02026422">
    <property type="protein sequence ID" value="KAK3250908.1"/>
    <property type="molecule type" value="Genomic_DNA"/>
</dbReference>
<dbReference type="GO" id="GO:0004519">
    <property type="term" value="F:endonuclease activity"/>
    <property type="evidence" value="ECO:0007669"/>
    <property type="project" value="UniProtKB-KW"/>
</dbReference>
<feature type="region of interest" description="Disordered" evidence="8">
    <location>
        <begin position="1379"/>
        <end position="1425"/>
    </location>
</feature>
<evidence type="ECO:0000256" key="7">
    <source>
        <dbReference type="ARBA" id="ARBA00022918"/>
    </source>
</evidence>
<organism evidence="10 11">
    <name type="scientific">Cymbomonas tetramitiformis</name>
    <dbReference type="NCBI Taxonomy" id="36881"/>
    <lineage>
        <taxon>Eukaryota</taxon>
        <taxon>Viridiplantae</taxon>
        <taxon>Chlorophyta</taxon>
        <taxon>Pyramimonadophyceae</taxon>
        <taxon>Pyramimonadales</taxon>
        <taxon>Pyramimonadaceae</taxon>
        <taxon>Cymbomonas</taxon>
    </lineage>
</organism>
<dbReference type="CDD" id="cd01647">
    <property type="entry name" value="RT_LTR"/>
    <property type="match status" value="1"/>
</dbReference>
<dbReference type="GO" id="GO:0006508">
    <property type="term" value="P:proteolysis"/>
    <property type="evidence" value="ECO:0007669"/>
    <property type="project" value="UniProtKB-KW"/>
</dbReference>
<comment type="caution">
    <text evidence="10">The sequence shown here is derived from an EMBL/GenBank/DDBJ whole genome shotgun (WGS) entry which is preliminary data.</text>
</comment>
<dbReference type="Pfam" id="PF00078">
    <property type="entry name" value="RVT_1"/>
    <property type="match status" value="1"/>
</dbReference>
<evidence type="ECO:0000256" key="6">
    <source>
        <dbReference type="ARBA" id="ARBA00022801"/>
    </source>
</evidence>
<evidence type="ECO:0000256" key="8">
    <source>
        <dbReference type="SAM" id="MobiDB-lite"/>
    </source>
</evidence>
<evidence type="ECO:0000256" key="5">
    <source>
        <dbReference type="ARBA" id="ARBA00022759"/>
    </source>
</evidence>
<evidence type="ECO:0000256" key="2">
    <source>
        <dbReference type="ARBA" id="ARBA00022679"/>
    </source>
</evidence>
<feature type="domain" description="Reverse transcriptase" evidence="9">
    <location>
        <begin position="1721"/>
        <end position="1875"/>
    </location>
</feature>
<protein>
    <recommendedName>
        <fullName evidence="9">Reverse transcriptase domain-containing protein</fullName>
    </recommendedName>
</protein>
<dbReference type="InterPro" id="IPR021109">
    <property type="entry name" value="Peptidase_aspartic_dom_sf"/>
</dbReference>
<feature type="compositionally biased region" description="Polar residues" evidence="8">
    <location>
        <begin position="1"/>
        <end position="13"/>
    </location>
</feature>
<evidence type="ECO:0000256" key="4">
    <source>
        <dbReference type="ARBA" id="ARBA00022722"/>
    </source>
</evidence>
<accession>A0AAE0CAP2</accession>
<dbReference type="PROSITE" id="PS00141">
    <property type="entry name" value="ASP_PROTEASE"/>
    <property type="match status" value="1"/>
</dbReference>
<keyword evidence="4" id="KW-0540">Nuclease</keyword>
<evidence type="ECO:0000313" key="10">
    <source>
        <dbReference type="EMBL" id="KAK3250908.1"/>
    </source>
</evidence>
<evidence type="ECO:0000313" key="11">
    <source>
        <dbReference type="Proteomes" id="UP001190700"/>
    </source>
</evidence>
<evidence type="ECO:0000259" key="9">
    <source>
        <dbReference type="Pfam" id="PF00078"/>
    </source>
</evidence>
<dbReference type="PANTHER" id="PTHR33064">
    <property type="entry name" value="POL PROTEIN"/>
    <property type="match status" value="1"/>
</dbReference>
<proteinExistence type="predicted"/>
<dbReference type="Gene3D" id="2.40.70.10">
    <property type="entry name" value="Acid Proteases"/>
    <property type="match status" value="1"/>
</dbReference>
<dbReference type="InterPro" id="IPR051320">
    <property type="entry name" value="Viral_Replic_Matur_Polypro"/>
</dbReference>
<keyword evidence="7" id="KW-0695">RNA-directed DNA polymerase</keyword>
<dbReference type="Gene3D" id="3.10.10.10">
    <property type="entry name" value="HIV Type 1 Reverse Transcriptase, subunit A, domain 1"/>
    <property type="match status" value="1"/>
</dbReference>
<evidence type="ECO:0000256" key="3">
    <source>
        <dbReference type="ARBA" id="ARBA00022695"/>
    </source>
</evidence>
<dbReference type="Proteomes" id="UP001190700">
    <property type="component" value="Unassembled WGS sequence"/>
</dbReference>
<feature type="region of interest" description="Disordered" evidence="8">
    <location>
        <begin position="846"/>
        <end position="885"/>
    </location>
</feature>
<dbReference type="InterPro" id="IPR043128">
    <property type="entry name" value="Rev_trsase/Diguanyl_cyclase"/>
</dbReference>
<feature type="compositionally biased region" description="Basic and acidic residues" evidence="8">
    <location>
        <begin position="849"/>
        <end position="860"/>
    </location>
</feature>
<dbReference type="Gene3D" id="3.30.70.270">
    <property type="match status" value="1"/>
</dbReference>
<dbReference type="InterPro" id="IPR001969">
    <property type="entry name" value="Aspartic_peptidase_AS"/>
</dbReference>
<dbReference type="InterPro" id="IPR000477">
    <property type="entry name" value="RT_dom"/>
</dbReference>
<evidence type="ECO:0000256" key="1">
    <source>
        <dbReference type="ARBA" id="ARBA00022670"/>
    </source>
</evidence>
<feature type="region of interest" description="Disordered" evidence="8">
    <location>
        <begin position="221"/>
        <end position="329"/>
    </location>
</feature>
<dbReference type="Pfam" id="PF13650">
    <property type="entry name" value="Asp_protease_2"/>
    <property type="match status" value="1"/>
</dbReference>
<feature type="region of interest" description="Disordered" evidence="8">
    <location>
        <begin position="1080"/>
        <end position="1125"/>
    </location>
</feature>
<dbReference type="SUPFAM" id="SSF56672">
    <property type="entry name" value="DNA/RNA polymerases"/>
    <property type="match status" value="1"/>
</dbReference>
<dbReference type="GO" id="GO:0003964">
    <property type="term" value="F:RNA-directed DNA polymerase activity"/>
    <property type="evidence" value="ECO:0007669"/>
    <property type="project" value="UniProtKB-KW"/>
</dbReference>
<dbReference type="InterPro" id="IPR043502">
    <property type="entry name" value="DNA/RNA_pol_sf"/>
</dbReference>
<dbReference type="PANTHER" id="PTHR33064:SF37">
    <property type="entry name" value="RIBONUCLEASE H"/>
    <property type="match status" value="1"/>
</dbReference>
<feature type="compositionally biased region" description="Low complexity" evidence="8">
    <location>
        <begin position="289"/>
        <end position="303"/>
    </location>
</feature>
<gene>
    <name evidence="10" type="ORF">CYMTET_39742</name>
</gene>
<feature type="region of interest" description="Disordered" evidence="8">
    <location>
        <begin position="546"/>
        <end position="572"/>
    </location>
</feature>
<dbReference type="GO" id="GO:0004190">
    <property type="term" value="F:aspartic-type endopeptidase activity"/>
    <property type="evidence" value="ECO:0007669"/>
    <property type="project" value="InterPro"/>
</dbReference>
<keyword evidence="6" id="KW-0378">Hydrolase</keyword>
<feature type="region of interest" description="Disordered" evidence="8">
    <location>
        <begin position="1481"/>
        <end position="1518"/>
    </location>
</feature>
<keyword evidence="5" id="KW-0255">Endonuclease</keyword>
<feature type="region of interest" description="Disordered" evidence="8">
    <location>
        <begin position="1"/>
        <end position="22"/>
    </location>
</feature>
<keyword evidence="11" id="KW-1185">Reference proteome</keyword>
<name>A0AAE0CAP2_9CHLO</name>
<feature type="compositionally biased region" description="Polar residues" evidence="8">
    <location>
        <begin position="377"/>
        <end position="386"/>
    </location>
</feature>
<keyword evidence="1" id="KW-0645">Protease</keyword>
<feature type="compositionally biased region" description="Low complexity" evidence="8">
    <location>
        <begin position="239"/>
        <end position="257"/>
    </location>
</feature>
<feature type="region of interest" description="Disordered" evidence="8">
    <location>
        <begin position="351"/>
        <end position="386"/>
    </location>
</feature>
<feature type="compositionally biased region" description="Polar residues" evidence="8">
    <location>
        <begin position="548"/>
        <end position="561"/>
    </location>
</feature>
<feature type="compositionally biased region" description="Polar residues" evidence="8">
    <location>
        <begin position="1482"/>
        <end position="1511"/>
    </location>
</feature>
<feature type="compositionally biased region" description="Basic residues" evidence="8">
    <location>
        <begin position="1104"/>
        <end position="1119"/>
    </location>
</feature>
<reference evidence="10 11" key="1">
    <citation type="journal article" date="2015" name="Genome Biol. Evol.">
        <title>Comparative Genomics of a Bacterivorous Green Alga Reveals Evolutionary Causalities and Consequences of Phago-Mixotrophic Mode of Nutrition.</title>
        <authorList>
            <person name="Burns J.A."/>
            <person name="Paasch A."/>
            <person name="Narechania A."/>
            <person name="Kim E."/>
        </authorList>
    </citation>
    <scope>NUCLEOTIDE SEQUENCE [LARGE SCALE GENOMIC DNA]</scope>
    <source>
        <strain evidence="10 11">PLY_AMNH</strain>
    </source>
</reference>
<feature type="region of interest" description="Disordered" evidence="8">
    <location>
        <begin position="1220"/>
        <end position="1244"/>
    </location>
</feature>
<dbReference type="CDD" id="cd00303">
    <property type="entry name" value="retropepsin_like"/>
    <property type="match status" value="1"/>
</dbReference>